<sequence length="93" mass="10376">GASPSDRYTRLGFSCQMSEKMSNAVVACINTKNKTCKIVSGQQVQIDNSEAKLAKKKKKFVSCSCYYYFVSLCFVEIQSSPVLLEILITCFLL</sequence>
<accession>A0A0L6UJE1</accession>
<dbReference type="Proteomes" id="UP000037035">
    <property type="component" value="Unassembled WGS sequence"/>
</dbReference>
<keyword evidence="1" id="KW-1133">Transmembrane helix</keyword>
<name>A0A0L6UJE1_9BASI</name>
<comment type="caution">
    <text evidence="2">The sequence shown here is derived from an EMBL/GenBank/DDBJ whole genome shotgun (WGS) entry which is preliminary data.</text>
</comment>
<dbReference type="EMBL" id="LAVV01010949">
    <property type="protein sequence ID" value="KNZ48382.1"/>
    <property type="molecule type" value="Genomic_DNA"/>
</dbReference>
<keyword evidence="1" id="KW-0812">Transmembrane</keyword>
<proteinExistence type="predicted"/>
<evidence type="ECO:0000313" key="3">
    <source>
        <dbReference type="Proteomes" id="UP000037035"/>
    </source>
</evidence>
<evidence type="ECO:0000313" key="2">
    <source>
        <dbReference type="EMBL" id="KNZ48382.1"/>
    </source>
</evidence>
<organism evidence="2 3">
    <name type="scientific">Puccinia sorghi</name>
    <dbReference type="NCBI Taxonomy" id="27349"/>
    <lineage>
        <taxon>Eukaryota</taxon>
        <taxon>Fungi</taxon>
        <taxon>Dikarya</taxon>
        <taxon>Basidiomycota</taxon>
        <taxon>Pucciniomycotina</taxon>
        <taxon>Pucciniomycetes</taxon>
        <taxon>Pucciniales</taxon>
        <taxon>Pucciniaceae</taxon>
        <taxon>Puccinia</taxon>
    </lineage>
</organism>
<gene>
    <name evidence="2" type="ORF">VP01_5707g2</name>
</gene>
<evidence type="ECO:0000256" key="1">
    <source>
        <dbReference type="SAM" id="Phobius"/>
    </source>
</evidence>
<feature type="transmembrane region" description="Helical" evidence="1">
    <location>
        <begin position="65"/>
        <end position="88"/>
    </location>
</feature>
<feature type="non-terminal residue" evidence="2">
    <location>
        <position position="1"/>
    </location>
</feature>
<keyword evidence="1" id="KW-0472">Membrane</keyword>
<reference evidence="2 3" key="1">
    <citation type="submission" date="2015-08" db="EMBL/GenBank/DDBJ databases">
        <title>Next Generation Sequencing and Analysis of the Genome of Puccinia sorghi L Schw, the Causal Agent of Maize Common Rust.</title>
        <authorList>
            <person name="Rochi L."/>
            <person name="Burguener G."/>
            <person name="Darino M."/>
            <person name="Turjanski A."/>
            <person name="Kreff E."/>
            <person name="Dieguez M.J."/>
            <person name="Sacco F."/>
        </authorList>
    </citation>
    <scope>NUCLEOTIDE SEQUENCE [LARGE SCALE GENOMIC DNA]</scope>
    <source>
        <strain evidence="2 3">RO10H11247</strain>
    </source>
</reference>
<dbReference type="VEuPathDB" id="FungiDB:VP01_5707g2"/>
<keyword evidence="3" id="KW-1185">Reference proteome</keyword>
<protein>
    <submittedName>
        <fullName evidence="2">Uncharacterized protein</fullName>
    </submittedName>
</protein>
<dbReference type="AlphaFoldDB" id="A0A0L6UJE1"/>